<dbReference type="PANTHER" id="PTHR12818:SF0">
    <property type="entry name" value="TRNA (ADENINE(37)-N6)-METHYLTRANSFERASE"/>
    <property type="match status" value="1"/>
</dbReference>
<dbReference type="STRING" id="109895.A0A507DVY6"/>
<evidence type="ECO:0000259" key="4">
    <source>
        <dbReference type="PROSITE" id="PS51668"/>
    </source>
</evidence>
<dbReference type="Pfam" id="PF01980">
    <property type="entry name" value="TrmO_N"/>
    <property type="match status" value="1"/>
</dbReference>
<dbReference type="PROSITE" id="PS51668">
    <property type="entry name" value="TSAA_2"/>
    <property type="match status" value="1"/>
</dbReference>
<dbReference type="InterPro" id="IPR023370">
    <property type="entry name" value="TrmO-like_N"/>
</dbReference>
<feature type="region of interest" description="Disordered" evidence="3">
    <location>
        <begin position="343"/>
        <end position="362"/>
    </location>
</feature>
<dbReference type="Gene3D" id="2.40.30.70">
    <property type="entry name" value="YaeB-like"/>
    <property type="match status" value="1"/>
</dbReference>
<name>A0A507DVY6_9FUNG</name>
<dbReference type="InterPro" id="IPR023368">
    <property type="entry name" value="UPF0066_cons_site"/>
</dbReference>
<reference evidence="5 6" key="1">
    <citation type="journal article" date="2019" name="Sci. Rep.">
        <title>Comparative genomics of chytrid fungi reveal insights into the obligate biotrophic and pathogenic lifestyle of Synchytrium endobioticum.</title>
        <authorList>
            <person name="van de Vossenberg B.T.L.H."/>
            <person name="Warris S."/>
            <person name="Nguyen H.D.T."/>
            <person name="van Gent-Pelzer M.P.E."/>
            <person name="Joly D.L."/>
            <person name="van de Geest H.C."/>
            <person name="Bonants P.J.M."/>
            <person name="Smith D.S."/>
            <person name="Levesque C.A."/>
            <person name="van der Lee T.A.J."/>
        </authorList>
    </citation>
    <scope>NUCLEOTIDE SEQUENCE [LARGE SCALE GENOMIC DNA]</scope>
    <source>
        <strain evidence="5 6">CBS 809.83</strain>
    </source>
</reference>
<dbReference type="InterPro" id="IPR036413">
    <property type="entry name" value="YaeB-like_sf"/>
</dbReference>
<dbReference type="CDD" id="cd09281">
    <property type="entry name" value="UPF0066"/>
    <property type="match status" value="1"/>
</dbReference>
<dbReference type="InterPro" id="IPR036414">
    <property type="entry name" value="YaeB_N_sf"/>
</dbReference>
<comment type="similarity">
    <text evidence="2">Belongs to the tRNA methyltransferase O family.</text>
</comment>
<comment type="caution">
    <text evidence="5">The sequence shown here is derived from an EMBL/GenBank/DDBJ whole genome shotgun (WGS) entry which is preliminary data.</text>
</comment>
<proteinExistence type="inferred from homology"/>
<dbReference type="Proteomes" id="UP000318582">
    <property type="component" value="Unassembled WGS sequence"/>
</dbReference>
<dbReference type="InterPro" id="IPR040372">
    <property type="entry name" value="YaeB-like"/>
</dbReference>
<evidence type="ECO:0000256" key="1">
    <source>
        <dbReference type="ARBA" id="ARBA00022691"/>
    </source>
</evidence>
<sequence length="421" mass="45982">MAPEKALELSAACLAGMLGAVAFFQLYKSVPQEEAPPPADQDAHKDDIHKHCAQKIATERNGRINAEKALRQGVVEKISQVGYPLFVIGTVRSPYLGRRGTPRQGLLVPDSLASIQLSNDIPTETLLGLDGYSHMFVQFLFHENTNLPKTVLASSQSARAGLKARAASSKSATFTSKVSSFASKVLPPLLNGGSIGVFATRSPHRPNALGLSLVRIVSVNVEERTVQVAGADLVNGTPVVDLKPWGPFDCPTCFHATVDHEGIIPRCTSIADRCSLFTVRIPDWVNAGLSHPYTLPIEWSHDATHQLQSLVDTKQTRYYNGPDDTPLLQRAITQMLALDIRSNHRGRGKGPQAKPNRGPDQIPVAEDMVSNGLNAELTSVEQAYELEFDTLHISFVVRKDDRHDGGPWILVDKVEWVQTIN</sequence>
<keyword evidence="6" id="KW-1185">Reference proteome</keyword>
<protein>
    <recommendedName>
        <fullName evidence="4">TsaA-like domain-containing protein</fullName>
    </recommendedName>
</protein>
<dbReference type="SUPFAM" id="SSF118196">
    <property type="entry name" value="YaeB-like"/>
    <property type="match status" value="1"/>
</dbReference>
<evidence type="ECO:0000313" key="5">
    <source>
        <dbReference type="EMBL" id="TPX55347.1"/>
    </source>
</evidence>
<evidence type="ECO:0000256" key="3">
    <source>
        <dbReference type="SAM" id="MobiDB-lite"/>
    </source>
</evidence>
<feature type="domain" description="TsaA-like" evidence="4">
    <location>
        <begin position="85"/>
        <end position="254"/>
    </location>
</feature>
<organism evidence="5 6">
    <name type="scientific">Powellomyces hirtus</name>
    <dbReference type="NCBI Taxonomy" id="109895"/>
    <lineage>
        <taxon>Eukaryota</taxon>
        <taxon>Fungi</taxon>
        <taxon>Fungi incertae sedis</taxon>
        <taxon>Chytridiomycota</taxon>
        <taxon>Chytridiomycota incertae sedis</taxon>
        <taxon>Chytridiomycetes</taxon>
        <taxon>Spizellomycetales</taxon>
        <taxon>Powellomycetaceae</taxon>
        <taxon>Powellomyces</taxon>
    </lineage>
</organism>
<dbReference type="AlphaFoldDB" id="A0A507DVY6"/>
<keyword evidence="1" id="KW-0949">S-adenosyl-L-methionine</keyword>
<gene>
    <name evidence="5" type="ORF">PhCBS80983_g05391</name>
</gene>
<dbReference type="PANTHER" id="PTHR12818">
    <property type="entry name" value="TRNA (ADENINE(37)-N6)-METHYLTRANSFERASE"/>
    <property type="match status" value="1"/>
</dbReference>
<dbReference type="EMBL" id="QEAQ01000114">
    <property type="protein sequence ID" value="TPX55347.1"/>
    <property type="molecule type" value="Genomic_DNA"/>
</dbReference>
<accession>A0A507DVY6</accession>
<dbReference type="PROSITE" id="PS01318">
    <property type="entry name" value="TSAA_1"/>
    <property type="match status" value="1"/>
</dbReference>
<evidence type="ECO:0000256" key="2">
    <source>
        <dbReference type="ARBA" id="ARBA00033753"/>
    </source>
</evidence>
<evidence type="ECO:0000313" key="6">
    <source>
        <dbReference type="Proteomes" id="UP000318582"/>
    </source>
</evidence>